<sequence length="632" mass="70025">MTQQTRTLNQINIALQTASTSTLELWIRPTSFVLSVVLNCIGRLVLTIIPVIGILSLALDSQRFSDSGKKVLDIARLIPTIYPIVFAAVAGRFYKNVARWQLEHPQGVRVGNLEQVFGSQSLAASFERLLFVRAHIPLGIIIFAVWSLSPLGGQAGSRVLYLGENSIETAGSVYYLHPSYQVSRTRTPTWVPQFQGNIDSLYSASLISSPAQKKLAHDLWDLPRIPQWRTASQPEHGKWYKINNDAIEYVSLLGISVQGLTLGHNLVEYVFSIETSYLNFECIFDKAIRSGEGSQFRDNSLLFNVTDERALSSLENEKVAPFIQYLSRGAPESIDGRFSCDVEAIVLETEMTCKPSPNTPGCAASRQRRLDNPEAGNHLLSSIFGQPLLLRDRLLNWRDAAGIKFPNKASPTDAYLSGEDMPYGMQSRVNWTRIDSTRGIDPRAISRRMTTSFNTFWWATLNPVGHTTASSSILPEKLEGASTSDPNLPPFLNSTDATATITNKVYLANRSWVTVLIITTLILELLAVLGFALKFMIRGPDILGFASSLTRENPYTPLAAGGTGLDDPDRARELRDMRVQLVDARPNDEMGYIAIRQLPDIAHGHSDEGSSESDVAEINVAWQLLPKGRLFL</sequence>
<reference evidence="1" key="2">
    <citation type="submission" date="2021-10" db="EMBL/GenBank/DDBJ databases">
        <authorList>
            <person name="Piombo E."/>
        </authorList>
    </citation>
    <scope>NUCLEOTIDE SEQUENCE</scope>
</reference>
<organism evidence="1 2">
    <name type="scientific">Clonostachys rosea f. rosea IK726</name>
    <dbReference type="NCBI Taxonomy" id="1349383"/>
    <lineage>
        <taxon>Eukaryota</taxon>
        <taxon>Fungi</taxon>
        <taxon>Dikarya</taxon>
        <taxon>Ascomycota</taxon>
        <taxon>Pezizomycotina</taxon>
        <taxon>Sordariomycetes</taxon>
        <taxon>Hypocreomycetidae</taxon>
        <taxon>Hypocreales</taxon>
        <taxon>Bionectriaceae</taxon>
        <taxon>Clonostachys</taxon>
    </lineage>
</organism>
<gene>
    <name evidence="1" type="ORF">CRV2_00016931</name>
</gene>
<evidence type="ECO:0000313" key="1">
    <source>
        <dbReference type="EMBL" id="CAG9950670.1"/>
    </source>
</evidence>
<name>A0ACA9UBH2_BIOOC</name>
<comment type="caution">
    <text evidence="1">The sequence shown here is derived from an EMBL/GenBank/DDBJ whole genome shotgun (WGS) entry which is preliminary data.</text>
</comment>
<evidence type="ECO:0000313" key="2">
    <source>
        <dbReference type="Proteomes" id="UP000836387"/>
    </source>
</evidence>
<proteinExistence type="predicted"/>
<protein>
    <submittedName>
        <fullName evidence="1">Uncharacterized protein</fullName>
    </submittedName>
</protein>
<dbReference type="Proteomes" id="UP000836387">
    <property type="component" value="Unassembled WGS sequence"/>
</dbReference>
<dbReference type="EMBL" id="CADEHS020000188">
    <property type="protein sequence ID" value="CAG9950670.1"/>
    <property type="molecule type" value="Genomic_DNA"/>
</dbReference>
<keyword evidence="2" id="KW-1185">Reference proteome</keyword>
<accession>A0ACA9UBH2</accession>
<reference evidence="1" key="1">
    <citation type="submission" date="2020-04" db="EMBL/GenBank/DDBJ databases">
        <authorList>
            <person name="Broberg M."/>
        </authorList>
    </citation>
    <scope>NUCLEOTIDE SEQUENCE</scope>
</reference>